<dbReference type="SMART" id="SM00567">
    <property type="entry name" value="EZ_HEAT"/>
    <property type="match status" value="4"/>
</dbReference>
<dbReference type="SUPFAM" id="SSF48371">
    <property type="entry name" value="ARM repeat"/>
    <property type="match status" value="2"/>
</dbReference>
<dbReference type="GO" id="GO:0016491">
    <property type="term" value="F:oxidoreductase activity"/>
    <property type="evidence" value="ECO:0007669"/>
    <property type="project" value="TreeGrafter"/>
</dbReference>
<dbReference type="OrthoDB" id="5512944at2"/>
<keyword evidence="2" id="KW-0605">Phycobilisome</keyword>
<dbReference type="EMBL" id="AAXW01000029">
    <property type="protein sequence ID" value="EAZ90173.1"/>
    <property type="molecule type" value="Genomic_DNA"/>
</dbReference>
<dbReference type="Proteomes" id="UP000003781">
    <property type="component" value="Unassembled WGS sequence"/>
</dbReference>
<reference evidence="4 5" key="1">
    <citation type="submission" date="2007-03" db="EMBL/GenBank/DDBJ databases">
        <authorList>
            <person name="Stal L."/>
            <person name="Ferriera S."/>
            <person name="Johnson J."/>
            <person name="Kravitz S."/>
            <person name="Beeson K."/>
            <person name="Sutton G."/>
            <person name="Rogers Y.-H."/>
            <person name="Friedman R."/>
            <person name="Frazier M."/>
            <person name="Venter J.C."/>
        </authorList>
    </citation>
    <scope>NUCLEOTIDE SEQUENCE [LARGE SCALE GENOMIC DNA]</scope>
    <source>
        <strain evidence="4 5">CCY0110</strain>
    </source>
</reference>
<dbReference type="InterPro" id="IPR004155">
    <property type="entry name" value="PBS_lyase_HEAT"/>
</dbReference>
<sequence>MDNDRALQEFQTAIDRNENENSDLIKLGLYLLESGDFEQRWQVTKLFPKLGEKIIDPLLVILENESIEVECRWFIARILSEFNDIKIIISFTRLLQTIEEEELLNILTEGLGKIGIYAINSLEILLQKDESSRLLAVKALAQIRHSDTIKALLKVIDDPSPEIRAIALECLGSFHQKKLIPIFIKALTDPVSTVRKEAVIALGMQSELIKKSNIIQHLKPLLYDINIDICQQTSLSLGRIKSDEAIEELGILLNKEKTPIKLKKTVIQALIWTESPKALTYLKQALFTENLEVCQIIINLLGTQKSEPIRHQVSQILVNFLSSNCLVSQELKIKQAVAVSLGELGGETAITCLQKLANDPNKSVKLHAIAGFKKAVNNISY</sequence>
<comment type="function">
    <text evidence="3">Catalyzes the hydroxylation of the N(6)-(4-aminobutyl)-L-lysine intermediate produced by deoxyhypusine synthase/DHPS on a critical lysine of the eukaryotic translation initiation factor 5A/eIF-5A. This is the second step of the post-translational modification of that lysine into an unusual amino acid residue named hypusine. Hypusination is unique to mature eIF-5A factor and is essential for its function.</text>
</comment>
<organism evidence="4 5">
    <name type="scientific">Crocosphaera chwakensis CCY0110</name>
    <dbReference type="NCBI Taxonomy" id="391612"/>
    <lineage>
        <taxon>Bacteria</taxon>
        <taxon>Bacillati</taxon>
        <taxon>Cyanobacteriota</taxon>
        <taxon>Cyanophyceae</taxon>
        <taxon>Oscillatoriophycideae</taxon>
        <taxon>Chroococcales</taxon>
        <taxon>Aphanothecaceae</taxon>
        <taxon>Crocosphaera</taxon>
        <taxon>Crocosphaera chwakensis</taxon>
    </lineage>
</organism>
<evidence type="ECO:0000313" key="5">
    <source>
        <dbReference type="Proteomes" id="UP000003781"/>
    </source>
</evidence>
<keyword evidence="1" id="KW-0042">Antenna complex</keyword>
<comment type="caution">
    <text evidence="4">The sequence shown here is derived from an EMBL/GenBank/DDBJ whole genome shotgun (WGS) entry which is preliminary data.</text>
</comment>
<name>A3ITJ2_9CHRO</name>
<dbReference type="GO" id="GO:0016829">
    <property type="term" value="F:lyase activity"/>
    <property type="evidence" value="ECO:0007669"/>
    <property type="project" value="UniProtKB-KW"/>
</dbReference>
<keyword evidence="4" id="KW-0456">Lyase</keyword>
<dbReference type="PANTHER" id="PTHR12697:SF5">
    <property type="entry name" value="DEOXYHYPUSINE HYDROXYLASE"/>
    <property type="match status" value="1"/>
</dbReference>
<evidence type="ECO:0000313" key="4">
    <source>
        <dbReference type="EMBL" id="EAZ90173.1"/>
    </source>
</evidence>
<proteinExistence type="predicted"/>
<dbReference type="eggNOG" id="COG1413">
    <property type="taxonomic scope" value="Bacteria"/>
</dbReference>
<dbReference type="AlphaFoldDB" id="A3ITJ2"/>
<protein>
    <submittedName>
        <fullName evidence="4">PBS lyase HEAT-like repeat</fullName>
    </submittedName>
</protein>
<dbReference type="InterPro" id="IPR011989">
    <property type="entry name" value="ARM-like"/>
</dbReference>
<dbReference type="Pfam" id="PF13646">
    <property type="entry name" value="HEAT_2"/>
    <property type="match status" value="1"/>
</dbReference>
<dbReference type="InterPro" id="IPR016024">
    <property type="entry name" value="ARM-type_fold"/>
</dbReference>
<dbReference type="InterPro" id="IPR021133">
    <property type="entry name" value="HEAT_type_2"/>
</dbReference>
<dbReference type="PANTHER" id="PTHR12697">
    <property type="entry name" value="PBS LYASE HEAT-LIKE PROTEIN"/>
    <property type="match status" value="1"/>
</dbReference>
<dbReference type="GO" id="GO:0030089">
    <property type="term" value="C:phycobilisome"/>
    <property type="evidence" value="ECO:0007669"/>
    <property type="project" value="UniProtKB-KW"/>
</dbReference>
<evidence type="ECO:0000256" key="1">
    <source>
        <dbReference type="ARBA" id="ARBA00022549"/>
    </source>
</evidence>
<dbReference type="RefSeq" id="WP_008276700.1">
    <property type="nucleotide sequence ID" value="NZ_AAXW01000029.1"/>
</dbReference>
<keyword evidence="5" id="KW-1185">Reference proteome</keyword>
<evidence type="ECO:0000256" key="3">
    <source>
        <dbReference type="ARBA" id="ARBA00045876"/>
    </source>
</evidence>
<gene>
    <name evidence="4" type="ORF">CY0110_30523</name>
</gene>
<accession>A3ITJ2</accession>
<evidence type="ECO:0000256" key="2">
    <source>
        <dbReference type="ARBA" id="ARBA00022738"/>
    </source>
</evidence>
<dbReference type="PROSITE" id="PS50077">
    <property type="entry name" value="HEAT_REPEAT"/>
    <property type="match status" value="1"/>
</dbReference>
<dbReference type="Gene3D" id="1.25.10.10">
    <property type="entry name" value="Leucine-rich Repeat Variant"/>
    <property type="match status" value="3"/>
</dbReference>